<protein>
    <recommendedName>
        <fullName evidence="4">Cystatin domain-containing protein</fullName>
    </recommendedName>
</protein>
<dbReference type="InterPro" id="IPR000010">
    <property type="entry name" value="Cystatin_dom"/>
</dbReference>
<accession>A0AAD8KKH1</accession>
<keyword evidence="6" id="KW-1185">Reference proteome</keyword>
<dbReference type="GO" id="GO:0004869">
    <property type="term" value="F:cysteine-type endopeptidase inhibitor activity"/>
    <property type="evidence" value="ECO:0007669"/>
    <property type="project" value="UniProtKB-KW"/>
</dbReference>
<evidence type="ECO:0000313" key="5">
    <source>
        <dbReference type="EMBL" id="KAK1423066.1"/>
    </source>
</evidence>
<keyword evidence="2" id="KW-0789">Thiol protease inhibitor</keyword>
<dbReference type="PANTHER" id="PTHR47364:SF2">
    <property type="entry name" value="CYSTEINE PROTEINASE INHIBITOR 5"/>
    <property type="match status" value="1"/>
</dbReference>
<evidence type="ECO:0000313" key="6">
    <source>
        <dbReference type="Proteomes" id="UP001229421"/>
    </source>
</evidence>
<evidence type="ECO:0000256" key="2">
    <source>
        <dbReference type="ARBA" id="ARBA00022704"/>
    </source>
</evidence>
<sequence>MPPNNHFLIFIILILTPKSILFNIPLASSNDTLVANWKPIKNLSDTKLVDVGKFAIARHNFEAKTRLVFDGLVNGEIRSRTGTDYNITIAASDGGDDDDTLRNYVAIVSDLQYQDFMHLVSFRGPV</sequence>
<keyword evidence="1" id="KW-0646">Protease inhibitor</keyword>
<gene>
    <name evidence="5" type="ORF">QVD17_18360</name>
</gene>
<dbReference type="Gene3D" id="3.10.450.10">
    <property type="match status" value="1"/>
</dbReference>
<feature type="signal peptide" evidence="3">
    <location>
        <begin position="1"/>
        <end position="21"/>
    </location>
</feature>
<evidence type="ECO:0000256" key="1">
    <source>
        <dbReference type="ARBA" id="ARBA00022690"/>
    </source>
</evidence>
<name>A0AAD8KKH1_TARER</name>
<keyword evidence="3" id="KW-0732">Signal</keyword>
<reference evidence="5" key="1">
    <citation type="journal article" date="2023" name="bioRxiv">
        <title>Improved chromosome-level genome assembly for marigold (Tagetes erecta).</title>
        <authorList>
            <person name="Jiang F."/>
            <person name="Yuan L."/>
            <person name="Wang S."/>
            <person name="Wang H."/>
            <person name="Xu D."/>
            <person name="Wang A."/>
            <person name="Fan W."/>
        </authorList>
    </citation>
    <scope>NUCLEOTIDE SEQUENCE</scope>
    <source>
        <strain evidence="5">WSJ</strain>
        <tissue evidence="5">Leaf</tissue>
    </source>
</reference>
<dbReference type="Pfam" id="PF16845">
    <property type="entry name" value="SQAPI"/>
    <property type="match status" value="1"/>
</dbReference>
<feature type="chain" id="PRO_5042031501" description="Cystatin domain-containing protein" evidence="3">
    <location>
        <begin position="22"/>
        <end position="126"/>
    </location>
</feature>
<dbReference type="AlphaFoldDB" id="A0AAD8KKH1"/>
<feature type="domain" description="Cystatin" evidence="4">
    <location>
        <begin position="40"/>
        <end position="123"/>
    </location>
</feature>
<dbReference type="EMBL" id="JAUHHV010000005">
    <property type="protein sequence ID" value="KAK1423066.1"/>
    <property type="molecule type" value="Genomic_DNA"/>
</dbReference>
<comment type="caution">
    <text evidence="5">The sequence shown here is derived from an EMBL/GenBank/DDBJ whole genome shotgun (WGS) entry which is preliminary data.</text>
</comment>
<dbReference type="PANTHER" id="PTHR47364">
    <property type="entry name" value="CYSTEINE PROTEINASE INHIBITOR 5"/>
    <property type="match status" value="1"/>
</dbReference>
<evidence type="ECO:0000259" key="4">
    <source>
        <dbReference type="Pfam" id="PF16845"/>
    </source>
</evidence>
<organism evidence="5 6">
    <name type="scientific">Tagetes erecta</name>
    <name type="common">African marigold</name>
    <dbReference type="NCBI Taxonomy" id="13708"/>
    <lineage>
        <taxon>Eukaryota</taxon>
        <taxon>Viridiplantae</taxon>
        <taxon>Streptophyta</taxon>
        <taxon>Embryophyta</taxon>
        <taxon>Tracheophyta</taxon>
        <taxon>Spermatophyta</taxon>
        <taxon>Magnoliopsida</taxon>
        <taxon>eudicotyledons</taxon>
        <taxon>Gunneridae</taxon>
        <taxon>Pentapetalae</taxon>
        <taxon>asterids</taxon>
        <taxon>campanulids</taxon>
        <taxon>Asterales</taxon>
        <taxon>Asteraceae</taxon>
        <taxon>Asteroideae</taxon>
        <taxon>Heliantheae alliance</taxon>
        <taxon>Tageteae</taxon>
        <taxon>Tagetes</taxon>
    </lineage>
</organism>
<evidence type="ECO:0000256" key="3">
    <source>
        <dbReference type="SAM" id="SignalP"/>
    </source>
</evidence>
<dbReference type="SUPFAM" id="SSF54403">
    <property type="entry name" value="Cystatin/monellin"/>
    <property type="match status" value="1"/>
</dbReference>
<proteinExistence type="predicted"/>
<dbReference type="Proteomes" id="UP001229421">
    <property type="component" value="Unassembled WGS sequence"/>
</dbReference>
<dbReference type="InterPro" id="IPR046350">
    <property type="entry name" value="Cystatin_sf"/>
</dbReference>